<evidence type="ECO:0000259" key="7">
    <source>
        <dbReference type="Pfam" id="PF06429"/>
    </source>
</evidence>
<comment type="similarity">
    <text evidence="2 5">Belongs to the flagella basal body rod proteins family.</text>
</comment>
<dbReference type="InterPro" id="IPR001444">
    <property type="entry name" value="Flag_bb_rod_N"/>
</dbReference>
<evidence type="ECO:0000256" key="4">
    <source>
        <dbReference type="ARBA" id="ARBA00023143"/>
    </source>
</evidence>
<dbReference type="Pfam" id="PF07559">
    <property type="entry name" value="FlgE_D2"/>
    <property type="match status" value="1"/>
</dbReference>
<keyword evidence="10" id="KW-0969">Cilium</keyword>
<name>A0A558J3D5_9GAMM</name>
<comment type="subcellular location">
    <subcellularLocation>
        <location evidence="1 5">Bacterial flagellum basal body</location>
    </subcellularLocation>
</comment>
<dbReference type="GO" id="GO:0009424">
    <property type="term" value="C:bacterial-type flagellum hook"/>
    <property type="evidence" value="ECO:0007669"/>
    <property type="project" value="TreeGrafter"/>
</dbReference>
<dbReference type="Pfam" id="PF06429">
    <property type="entry name" value="Flg_bbr_C"/>
    <property type="match status" value="1"/>
</dbReference>
<dbReference type="Pfam" id="PF22692">
    <property type="entry name" value="LlgE_F_G_D1"/>
    <property type="match status" value="1"/>
</dbReference>
<feature type="domain" description="Flagellar hook protein FlgE D2" evidence="8">
    <location>
        <begin position="156"/>
        <end position="291"/>
    </location>
</feature>
<dbReference type="InterPro" id="IPR011491">
    <property type="entry name" value="FlgE_D2"/>
</dbReference>
<dbReference type="GO" id="GO:0071978">
    <property type="term" value="P:bacterial-type flagellum-dependent swarming motility"/>
    <property type="evidence" value="ECO:0007669"/>
    <property type="project" value="TreeGrafter"/>
</dbReference>
<dbReference type="InterPro" id="IPR020013">
    <property type="entry name" value="Flagellar_FlgE/F/G"/>
</dbReference>
<evidence type="ECO:0000313" key="10">
    <source>
        <dbReference type="EMBL" id="TVU88092.1"/>
    </source>
</evidence>
<feature type="domain" description="Flagellar hook protein FlgE/F/G-like D1" evidence="9">
    <location>
        <begin position="76"/>
        <end position="142"/>
    </location>
</feature>
<dbReference type="InterPro" id="IPR053967">
    <property type="entry name" value="LlgE_F_G-like_D1"/>
</dbReference>
<protein>
    <recommendedName>
        <fullName evidence="3 5">Flagellar hook protein FlgE</fullName>
    </recommendedName>
</protein>
<evidence type="ECO:0000259" key="8">
    <source>
        <dbReference type="Pfam" id="PF07559"/>
    </source>
</evidence>
<evidence type="ECO:0000256" key="1">
    <source>
        <dbReference type="ARBA" id="ARBA00004117"/>
    </source>
</evidence>
<dbReference type="InterPro" id="IPR037058">
    <property type="entry name" value="Falgellar_hook_FlgE_sf"/>
</dbReference>
<keyword evidence="10" id="KW-0966">Cell projection</keyword>
<evidence type="ECO:0000313" key="11">
    <source>
        <dbReference type="Proteomes" id="UP000317288"/>
    </source>
</evidence>
<dbReference type="GO" id="GO:0009425">
    <property type="term" value="C:bacterial-type flagellum basal body"/>
    <property type="evidence" value="ECO:0007669"/>
    <property type="project" value="UniProtKB-SubCell"/>
</dbReference>
<dbReference type="EMBL" id="VNFE01000006">
    <property type="protein sequence ID" value="TVU88092.1"/>
    <property type="molecule type" value="Genomic_DNA"/>
</dbReference>
<dbReference type="NCBIfam" id="TIGR03506">
    <property type="entry name" value="FlgEFG_subfam"/>
    <property type="match status" value="1"/>
</dbReference>
<dbReference type="Proteomes" id="UP000317288">
    <property type="component" value="Unassembled WGS sequence"/>
</dbReference>
<dbReference type="InterPro" id="IPR037925">
    <property type="entry name" value="FlgE/F/G-like"/>
</dbReference>
<evidence type="ECO:0000256" key="3">
    <source>
        <dbReference type="ARBA" id="ARBA00019015"/>
    </source>
</evidence>
<comment type="caution">
    <text evidence="10">The sequence shown here is derived from an EMBL/GenBank/DDBJ whole genome shotgun (WGS) entry which is preliminary data.</text>
</comment>
<feature type="domain" description="Flagellar basal body rod protein N-terminal" evidence="6">
    <location>
        <begin position="6"/>
        <end position="33"/>
    </location>
</feature>
<dbReference type="Pfam" id="PF00460">
    <property type="entry name" value="Flg_bb_rod"/>
    <property type="match status" value="1"/>
</dbReference>
<dbReference type="NCBIfam" id="NF004238">
    <property type="entry name" value="PRK05682.1-1"/>
    <property type="match status" value="1"/>
</dbReference>
<dbReference type="AlphaFoldDB" id="A0A558J3D5"/>
<gene>
    <name evidence="10" type="ORF">FQP89_17640</name>
</gene>
<feature type="domain" description="Flagellar basal-body/hook protein C-terminal" evidence="7">
    <location>
        <begin position="366"/>
        <end position="409"/>
    </location>
</feature>
<sequence length="409" mass="43158">MSFSQALSGLSAQQQKLGAVGNNIANSQTVGFKSSNVQFADVYAESRIGLGVRTSTVQQNFSQGNVESTNRNMDLAIAGEGFFRFQQPNGEVGYSRNGQLTMTADGRLVNAQGAQIMGYAADAEGNVQAGGDVAALEVDSAGLAANATTQLAAELNLDSGEEGLEPADFDSADSSTYNYSTNATVYDSQGNARNLTMYFIKDQGETNEWQVRGRLSGGPNDAQTYDDLDLGSLTFTQNGTLQADDSAPITIAAGEFGAGNVFEELNIEFDFQGTTQFAESSSVSDISQDGYTSGSLVGVTIEDDGTVMRNYSNEESRAAGQIALVSFRNPEGLQPDGDNLWTATGASGQELVGAPGTGQRGLIEPSAVETSNVDMARELVDMIVAQRAYQANSQTISTQDELLQTIINL</sequence>
<dbReference type="SUPFAM" id="SSF117143">
    <property type="entry name" value="Flagellar hook protein flgE"/>
    <property type="match status" value="1"/>
</dbReference>
<evidence type="ECO:0000259" key="6">
    <source>
        <dbReference type="Pfam" id="PF00460"/>
    </source>
</evidence>
<organism evidence="10 11">
    <name type="scientific">Vreelandella titanicae</name>
    <dbReference type="NCBI Taxonomy" id="664683"/>
    <lineage>
        <taxon>Bacteria</taxon>
        <taxon>Pseudomonadati</taxon>
        <taxon>Pseudomonadota</taxon>
        <taxon>Gammaproteobacteria</taxon>
        <taxon>Oceanospirillales</taxon>
        <taxon>Halomonadaceae</taxon>
        <taxon>Vreelandella</taxon>
    </lineage>
</organism>
<reference evidence="10 11" key="1">
    <citation type="submission" date="2019-07" db="EMBL/GenBank/DDBJ databases">
        <title>Diversity of Bacteria from Kongsfjorden, Arctic.</title>
        <authorList>
            <person name="Yu Y."/>
        </authorList>
    </citation>
    <scope>NUCLEOTIDE SEQUENCE [LARGE SCALE GENOMIC DNA]</scope>
    <source>
        <strain evidence="10 11">SM1922</strain>
    </source>
</reference>
<dbReference type="PANTHER" id="PTHR30435">
    <property type="entry name" value="FLAGELLAR PROTEIN"/>
    <property type="match status" value="1"/>
</dbReference>
<accession>A0A558J3D5</accession>
<dbReference type="PANTHER" id="PTHR30435:SF1">
    <property type="entry name" value="FLAGELLAR HOOK PROTEIN FLGE"/>
    <property type="match status" value="1"/>
</dbReference>
<dbReference type="Gene3D" id="2.60.98.20">
    <property type="entry name" value="Flagellar hook protein FlgE"/>
    <property type="match status" value="1"/>
</dbReference>
<dbReference type="GO" id="GO:0005829">
    <property type="term" value="C:cytosol"/>
    <property type="evidence" value="ECO:0007669"/>
    <property type="project" value="TreeGrafter"/>
</dbReference>
<evidence type="ECO:0000256" key="2">
    <source>
        <dbReference type="ARBA" id="ARBA00009677"/>
    </source>
</evidence>
<dbReference type="RefSeq" id="WP_144813773.1">
    <property type="nucleotide sequence ID" value="NZ_VNFE01000006.1"/>
</dbReference>
<keyword evidence="4 5" id="KW-0975">Bacterial flagellum</keyword>
<dbReference type="InterPro" id="IPR010930">
    <property type="entry name" value="Flg_bb/hook_C_dom"/>
</dbReference>
<evidence type="ECO:0000256" key="5">
    <source>
        <dbReference type="RuleBase" id="RU362116"/>
    </source>
</evidence>
<keyword evidence="10" id="KW-0282">Flagellum</keyword>
<proteinExistence type="inferred from homology"/>
<evidence type="ECO:0000259" key="9">
    <source>
        <dbReference type="Pfam" id="PF22692"/>
    </source>
</evidence>
<comment type="function">
    <text evidence="5">A flexible structure which links the flagellar filament to the drive apparatus in the basal body.</text>
</comment>